<evidence type="ECO:0000313" key="11">
    <source>
        <dbReference type="Proteomes" id="UP000799437"/>
    </source>
</evidence>
<dbReference type="PIRSF" id="PIRSF001473">
    <property type="entry name" value="FK506-bp_FPR3"/>
    <property type="match status" value="1"/>
</dbReference>
<dbReference type="SUPFAM" id="SSF54534">
    <property type="entry name" value="FKBP-like"/>
    <property type="match status" value="1"/>
</dbReference>
<dbReference type="EC" id="5.2.1.8" evidence="7"/>
<evidence type="ECO:0000259" key="9">
    <source>
        <dbReference type="PROSITE" id="PS50059"/>
    </source>
</evidence>
<evidence type="ECO:0000256" key="8">
    <source>
        <dbReference type="SAM" id="MobiDB-lite"/>
    </source>
</evidence>
<evidence type="ECO:0000256" key="1">
    <source>
        <dbReference type="ARBA" id="ARBA00000971"/>
    </source>
</evidence>
<feature type="compositionally biased region" description="Acidic residues" evidence="8">
    <location>
        <begin position="262"/>
        <end position="279"/>
    </location>
</feature>
<accession>A0A6A6VSI3</accession>
<dbReference type="PANTHER" id="PTHR43811">
    <property type="entry name" value="FKBP-TYPE PEPTIDYL-PROLYL CIS-TRANS ISOMERASE FKPA"/>
    <property type="match status" value="1"/>
</dbReference>
<dbReference type="Pfam" id="PF00254">
    <property type="entry name" value="FKBP_C"/>
    <property type="match status" value="1"/>
</dbReference>
<feature type="region of interest" description="Disordered" evidence="8">
    <location>
        <begin position="147"/>
        <end position="190"/>
    </location>
</feature>
<dbReference type="GO" id="GO:0000785">
    <property type="term" value="C:chromatin"/>
    <property type="evidence" value="ECO:0007669"/>
    <property type="project" value="TreeGrafter"/>
</dbReference>
<dbReference type="Gene3D" id="3.10.50.40">
    <property type="match status" value="1"/>
</dbReference>
<keyword evidence="6 7" id="KW-0413">Isomerase</keyword>
<feature type="region of interest" description="Disordered" evidence="8">
    <location>
        <begin position="69"/>
        <end position="131"/>
    </location>
</feature>
<dbReference type="PANTHER" id="PTHR43811:SF19">
    <property type="entry name" value="39 KDA FK506-BINDING NUCLEAR PROTEIN"/>
    <property type="match status" value="1"/>
</dbReference>
<comment type="catalytic activity">
    <reaction evidence="1 7">
        <text>[protein]-peptidylproline (omega=180) = [protein]-peptidylproline (omega=0)</text>
        <dbReference type="Rhea" id="RHEA:16237"/>
        <dbReference type="Rhea" id="RHEA-COMP:10747"/>
        <dbReference type="Rhea" id="RHEA-COMP:10748"/>
        <dbReference type="ChEBI" id="CHEBI:83833"/>
        <dbReference type="ChEBI" id="CHEBI:83834"/>
        <dbReference type="EC" id="5.2.1.8"/>
    </reaction>
</comment>
<feature type="compositionally biased region" description="Acidic residues" evidence="8">
    <location>
        <begin position="71"/>
        <end position="86"/>
    </location>
</feature>
<dbReference type="AlphaFoldDB" id="A0A6A6VSI3"/>
<evidence type="ECO:0000256" key="5">
    <source>
        <dbReference type="ARBA" id="ARBA00023110"/>
    </source>
</evidence>
<comment type="subunit">
    <text evidence="4">Binds to histones H3 and H4.</text>
</comment>
<dbReference type="Pfam" id="PF17800">
    <property type="entry name" value="NPL"/>
    <property type="match status" value="1"/>
</dbReference>
<keyword evidence="11" id="KW-1185">Reference proteome</keyword>
<feature type="compositionally biased region" description="Basic and acidic residues" evidence="8">
    <location>
        <begin position="363"/>
        <end position="381"/>
    </location>
</feature>
<evidence type="ECO:0000256" key="3">
    <source>
        <dbReference type="ARBA" id="ARBA00007838"/>
    </source>
</evidence>
<evidence type="ECO:0000256" key="6">
    <source>
        <dbReference type="ARBA" id="ARBA00023235"/>
    </source>
</evidence>
<dbReference type="GO" id="GO:0005730">
    <property type="term" value="C:nucleolus"/>
    <property type="evidence" value="ECO:0007669"/>
    <property type="project" value="TreeGrafter"/>
</dbReference>
<protein>
    <recommendedName>
        <fullName evidence="7">peptidylprolyl isomerase</fullName>
        <ecNumber evidence="7">5.2.1.8</ecNumber>
    </recommendedName>
</protein>
<evidence type="ECO:0000256" key="7">
    <source>
        <dbReference type="PROSITE-ProRule" id="PRU00277"/>
    </source>
</evidence>
<feature type="compositionally biased region" description="Acidic residues" evidence="8">
    <location>
        <begin position="240"/>
        <end position="254"/>
    </location>
</feature>
<reference evidence="10" key="1">
    <citation type="journal article" date="2020" name="Stud. Mycol.">
        <title>101 Dothideomycetes genomes: a test case for predicting lifestyles and emergence of pathogens.</title>
        <authorList>
            <person name="Haridas S."/>
            <person name="Albert R."/>
            <person name="Binder M."/>
            <person name="Bloem J."/>
            <person name="Labutti K."/>
            <person name="Salamov A."/>
            <person name="Andreopoulos B."/>
            <person name="Baker S."/>
            <person name="Barry K."/>
            <person name="Bills G."/>
            <person name="Bluhm B."/>
            <person name="Cannon C."/>
            <person name="Castanera R."/>
            <person name="Culley D."/>
            <person name="Daum C."/>
            <person name="Ezra D."/>
            <person name="Gonzalez J."/>
            <person name="Henrissat B."/>
            <person name="Kuo A."/>
            <person name="Liang C."/>
            <person name="Lipzen A."/>
            <person name="Lutzoni F."/>
            <person name="Magnuson J."/>
            <person name="Mondo S."/>
            <person name="Nolan M."/>
            <person name="Ohm R."/>
            <person name="Pangilinan J."/>
            <person name="Park H.-J."/>
            <person name="Ramirez L."/>
            <person name="Alfaro M."/>
            <person name="Sun H."/>
            <person name="Tritt A."/>
            <person name="Yoshinaga Y."/>
            <person name="Zwiers L.-H."/>
            <person name="Turgeon B."/>
            <person name="Goodwin S."/>
            <person name="Spatafora J."/>
            <person name="Crous P."/>
            <person name="Grigoriev I."/>
        </authorList>
    </citation>
    <scope>NUCLEOTIDE SEQUENCE</scope>
    <source>
        <strain evidence="10">CBS 121739</strain>
    </source>
</reference>
<feature type="compositionally biased region" description="Basic and acidic residues" evidence="8">
    <location>
        <begin position="294"/>
        <end position="304"/>
    </location>
</feature>
<dbReference type="InterPro" id="IPR001179">
    <property type="entry name" value="PPIase_FKBP_dom"/>
</dbReference>
<dbReference type="FunFam" id="3.10.50.40:FF:000006">
    <property type="entry name" value="Peptidyl-prolyl cis-trans isomerase"/>
    <property type="match status" value="1"/>
</dbReference>
<feature type="region of interest" description="Disordered" evidence="8">
    <location>
        <begin position="240"/>
        <end position="428"/>
    </location>
</feature>
<dbReference type="InterPro" id="IPR041232">
    <property type="entry name" value="NPL"/>
</dbReference>
<evidence type="ECO:0000256" key="2">
    <source>
        <dbReference type="ARBA" id="ARBA00002221"/>
    </source>
</evidence>
<name>A0A6A6VSI3_9PEZI</name>
<dbReference type="OrthoDB" id="77911at2759"/>
<proteinExistence type="inferred from homology"/>
<feature type="compositionally biased region" description="Acidic residues" evidence="8">
    <location>
        <begin position="171"/>
        <end position="190"/>
    </location>
</feature>
<feature type="domain" description="PPIase FKBP-type" evidence="9">
    <location>
        <begin position="451"/>
        <end position="538"/>
    </location>
</feature>
<dbReference type="Gene3D" id="2.60.120.340">
    <property type="entry name" value="Nucleoplasmin core domain"/>
    <property type="match status" value="1"/>
</dbReference>
<evidence type="ECO:0000256" key="4">
    <source>
        <dbReference type="ARBA" id="ARBA00011865"/>
    </source>
</evidence>
<dbReference type="GO" id="GO:0003755">
    <property type="term" value="F:peptidyl-prolyl cis-trans isomerase activity"/>
    <property type="evidence" value="ECO:0007669"/>
    <property type="project" value="UniProtKB-KW"/>
</dbReference>
<feature type="compositionally biased region" description="Acidic residues" evidence="8">
    <location>
        <begin position="99"/>
        <end position="116"/>
    </location>
</feature>
<evidence type="ECO:0000313" key="10">
    <source>
        <dbReference type="EMBL" id="KAF2753628.1"/>
    </source>
</evidence>
<feature type="compositionally biased region" description="Polar residues" evidence="8">
    <location>
        <begin position="382"/>
        <end position="391"/>
    </location>
</feature>
<keyword evidence="5 7" id="KW-0697">Rotamase</keyword>
<comment type="function">
    <text evidence="2">PPIase that acts as a histone chaperone. Histone proline isomerase that increases the rate of cis-trans isomerization at prolines on the histone H3 N-terminal tail. Proline isomerization influences H3 methylation thereby regulating gene expression.</text>
</comment>
<sequence length="538" mass="58002">MVQQPVRVYALEVPPGDMPIPAGFEDLPASIRISMAAIDPSAPAQLDLAPADQTVPRATLKIIKVISAELSESEDDEDDYDSDDIAALEARLRPALGGSDEDSEEDSEDDESDDEVNGGPSDPAKTKKARKDAAVKQILEALIGDDDMDVDDMSNGVNGIKKNKGKGKASDEDDDEEIDSDEADSEDGELEEHVICTLDTTQHYQQPIDITVSENEQVYFKVIGTHSVFLTGNYIADVKDESDDEDYEDDDEMDLYGGLGGMDEDSDDYDEESDELDDIADPRVTEVESEEEEAPKLVKAEKKDKKGKNKRAAEDSEEDASTLDDLIAKSMKSGEAASGEKLSKKQLKKLKNNQGLAVAGADEVAKKEANGTTSKSDKKEVNGTNGTPQSAKSDKKVQFAKNLEQGPTGSPLPKAGEKEDAKPKQALGVKNVRGVKIDDKKLGKGPAAKKGDKIGMRYIGKLEKDGKVFDSNKKGKPFTFVLGKGEVITGWEIGVDGMTVGAERRLTIPSKLAYGNKSLPGIPANSNLVFDIKLISIN</sequence>
<dbReference type="RefSeq" id="XP_033596079.1">
    <property type="nucleotide sequence ID" value="XM_033747615.1"/>
</dbReference>
<dbReference type="PROSITE" id="PS50059">
    <property type="entry name" value="FKBP_PPIASE"/>
    <property type="match status" value="1"/>
</dbReference>
<dbReference type="InterPro" id="IPR023566">
    <property type="entry name" value="PPIase_Fpr3/Fpr4-like"/>
</dbReference>
<comment type="similarity">
    <text evidence="3">Belongs to the FKBP-type PPIase family. FKBP3/4 subfamily.</text>
</comment>
<dbReference type="GeneID" id="54488669"/>
<dbReference type="EMBL" id="ML996583">
    <property type="protein sequence ID" value="KAF2753628.1"/>
    <property type="molecule type" value="Genomic_DNA"/>
</dbReference>
<dbReference type="InterPro" id="IPR046357">
    <property type="entry name" value="PPIase_dom_sf"/>
</dbReference>
<gene>
    <name evidence="10" type="ORF">EJ05DRAFT_504723</name>
</gene>
<organism evidence="10 11">
    <name type="scientific">Pseudovirgaria hyperparasitica</name>
    <dbReference type="NCBI Taxonomy" id="470096"/>
    <lineage>
        <taxon>Eukaryota</taxon>
        <taxon>Fungi</taxon>
        <taxon>Dikarya</taxon>
        <taxon>Ascomycota</taxon>
        <taxon>Pezizomycotina</taxon>
        <taxon>Dothideomycetes</taxon>
        <taxon>Dothideomycetes incertae sedis</taxon>
        <taxon>Acrospermales</taxon>
        <taxon>Acrospermaceae</taxon>
        <taxon>Pseudovirgaria</taxon>
    </lineage>
</organism>
<dbReference type="Proteomes" id="UP000799437">
    <property type="component" value="Unassembled WGS sequence"/>
</dbReference>